<feature type="compositionally biased region" description="Polar residues" evidence="13">
    <location>
        <begin position="1"/>
        <end position="12"/>
    </location>
</feature>
<evidence type="ECO:0000256" key="9">
    <source>
        <dbReference type="ARBA" id="ARBA00023211"/>
    </source>
</evidence>
<dbReference type="CDD" id="cd00143">
    <property type="entry name" value="PP2Cc"/>
    <property type="match status" value="1"/>
</dbReference>
<feature type="region of interest" description="Disordered" evidence="13">
    <location>
        <begin position="380"/>
        <end position="491"/>
    </location>
</feature>
<evidence type="ECO:0000256" key="3">
    <source>
        <dbReference type="ARBA" id="ARBA00006702"/>
    </source>
</evidence>
<dbReference type="OrthoDB" id="614159at2759"/>
<dbReference type="SMART" id="SM00332">
    <property type="entry name" value="PP2Cc"/>
    <property type="match status" value="1"/>
</dbReference>
<feature type="region of interest" description="Disordered" evidence="13">
    <location>
        <begin position="1"/>
        <end position="23"/>
    </location>
</feature>
<reference evidence="15" key="2">
    <citation type="submission" date="2017-06" db="EMBL/GenBank/DDBJ databases">
        <title>WGS assembly of Brachypodium distachyon.</title>
        <authorList>
            <consortium name="The International Brachypodium Initiative"/>
            <person name="Lucas S."/>
            <person name="Harmon-Smith M."/>
            <person name="Lail K."/>
            <person name="Tice H."/>
            <person name="Grimwood J."/>
            <person name="Bruce D."/>
            <person name="Barry K."/>
            <person name="Shu S."/>
            <person name="Lindquist E."/>
            <person name="Wang M."/>
            <person name="Pitluck S."/>
            <person name="Vogel J.P."/>
            <person name="Garvin D.F."/>
            <person name="Mockler T.C."/>
            <person name="Schmutz J."/>
            <person name="Rokhsar D."/>
            <person name="Bevan M.W."/>
        </authorList>
    </citation>
    <scope>NUCLEOTIDE SEQUENCE</scope>
    <source>
        <strain evidence="15">Bd21</strain>
    </source>
</reference>
<evidence type="ECO:0000256" key="8">
    <source>
        <dbReference type="ARBA" id="ARBA00022912"/>
    </source>
</evidence>
<keyword evidence="7" id="KW-0460">Magnesium</keyword>
<dbReference type="EC" id="3.1.3.16" evidence="4"/>
<keyword evidence="5" id="KW-0479">Metal-binding</keyword>
<gene>
    <name evidence="16" type="primary">LOC100829875</name>
    <name evidence="15" type="ORF">BRADI_5g14730v3</name>
</gene>
<evidence type="ECO:0000256" key="1">
    <source>
        <dbReference type="ARBA" id="ARBA00001936"/>
    </source>
</evidence>
<proteinExistence type="inferred from homology"/>
<comment type="similarity">
    <text evidence="3 12">Belongs to the PP2C family.</text>
</comment>
<feature type="region of interest" description="Disordered" evidence="13">
    <location>
        <begin position="43"/>
        <end position="81"/>
    </location>
</feature>
<comment type="catalytic activity">
    <reaction evidence="11">
        <text>O-phospho-L-threonyl-[protein] + H2O = L-threonyl-[protein] + phosphate</text>
        <dbReference type="Rhea" id="RHEA:47004"/>
        <dbReference type="Rhea" id="RHEA-COMP:11060"/>
        <dbReference type="Rhea" id="RHEA-COMP:11605"/>
        <dbReference type="ChEBI" id="CHEBI:15377"/>
        <dbReference type="ChEBI" id="CHEBI:30013"/>
        <dbReference type="ChEBI" id="CHEBI:43474"/>
        <dbReference type="ChEBI" id="CHEBI:61977"/>
        <dbReference type="EC" id="3.1.3.16"/>
    </reaction>
</comment>
<accession>A0A0Q3GQY1</accession>
<evidence type="ECO:0000259" key="14">
    <source>
        <dbReference type="PROSITE" id="PS51746"/>
    </source>
</evidence>
<dbReference type="Gramene" id="PNT61392">
    <property type="protein sequence ID" value="PNT61392"/>
    <property type="gene ID" value="BRADI_5g14730v3"/>
</dbReference>
<dbReference type="PROSITE" id="PS01032">
    <property type="entry name" value="PPM_1"/>
    <property type="match status" value="1"/>
</dbReference>
<dbReference type="AlphaFoldDB" id="A0A0Q3GQY1"/>
<dbReference type="RefSeq" id="XP_024311680.1">
    <property type="nucleotide sequence ID" value="XM_024455912.1"/>
</dbReference>
<dbReference type="GO" id="GO:0004722">
    <property type="term" value="F:protein serine/threonine phosphatase activity"/>
    <property type="evidence" value="ECO:0000318"/>
    <property type="project" value="GO_Central"/>
</dbReference>
<evidence type="ECO:0000313" key="17">
    <source>
        <dbReference type="Proteomes" id="UP000008810"/>
    </source>
</evidence>
<reference evidence="16" key="3">
    <citation type="submission" date="2018-08" db="UniProtKB">
        <authorList>
            <consortium name="EnsemblPlants"/>
        </authorList>
    </citation>
    <scope>IDENTIFICATION</scope>
    <source>
        <strain evidence="16">cv. Bd21</strain>
    </source>
</reference>
<evidence type="ECO:0000256" key="6">
    <source>
        <dbReference type="ARBA" id="ARBA00022801"/>
    </source>
</evidence>
<evidence type="ECO:0000256" key="13">
    <source>
        <dbReference type="SAM" id="MobiDB-lite"/>
    </source>
</evidence>
<evidence type="ECO:0000256" key="12">
    <source>
        <dbReference type="RuleBase" id="RU003465"/>
    </source>
</evidence>
<keyword evidence="17" id="KW-1185">Reference proteome</keyword>
<name>A0A0Q3GQY1_BRADI</name>
<reference evidence="15 16" key="1">
    <citation type="journal article" date="2010" name="Nature">
        <title>Genome sequencing and analysis of the model grass Brachypodium distachyon.</title>
        <authorList>
            <consortium name="International Brachypodium Initiative"/>
        </authorList>
    </citation>
    <scope>NUCLEOTIDE SEQUENCE [LARGE SCALE GENOMIC DNA]</scope>
    <source>
        <strain evidence="15">Bd21</strain>
        <strain evidence="16">cv. Bd21</strain>
    </source>
</reference>
<dbReference type="PANTHER" id="PTHR13832">
    <property type="entry name" value="PROTEIN PHOSPHATASE 2C"/>
    <property type="match status" value="1"/>
</dbReference>
<evidence type="ECO:0000256" key="5">
    <source>
        <dbReference type="ARBA" id="ARBA00022723"/>
    </source>
</evidence>
<sequence>MPATQDPITASSAGVHRTRAPGRLAYIRRPPPLLARTRTNRCTFASKGTRTPEERKANSAMADDNQPRQPVTTKTTQRGENDRLEYAVSSMQGYRRNMEDAHAAFEDFDVPTATSFFGVYDGHGGPDVSMYCARHLHLEIRKHPEFTNNLPTAVDGAFSRMDQMMTTDEGRRELTRYWDRKLTLKDMLLRCACFEDHPGPIEVGSTACVALIRGNQIIVGNAGDCRCVLSRNRQAIVLTTDHKPSVLAERQRILNAGHFVEVTQGVSRVDNEIAVARSIGDMRYKSNIALPPALQALTCAPEIRSENITDDAEFLVMACDGVWDVVDNQGFIDYIHLLLAAVPAMNLGEVCEALLDEFVERSRDNMTVLLVRFKHNAQAPDVPEDELPGVQQEDQSTDDELPGVQQEDQSTDDELPGVQQDQSTDDELPGVQQEDQSTDDELPGVQQEDQNTNDELPGAQQEDQSTDDELQSKKMKAPFELELSAGASCSR</sequence>
<dbReference type="Pfam" id="PF00481">
    <property type="entry name" value="PP2C"/>
    <property type="match status" value="1"/>
</dbReference>
<dbReference type="Gene3D" id="3.60.40.10">
    <property type="entry name" value="PPM-type phosphatase domain"/>
    <property type="match status" value="1"/>
</dbReference>
<comment type="catalytic activity">
    <reaction evidence="10">
        <text>O-phospho-L-seryl-[protein] + H2O = L-seryl-[protein] + phosphate</text>
        <dbReference type="Rhea" id="RHEA:20629"/>
        <dbReference type="Rhea" id="RHEA-COMP:9863"/>
        <dbReference type="Rhea" id="RHEA-COMP:11604"/>
        <dbReference type="ChEBI" id="CHEBI:15377"/>
        <dbReference type="ChEBI" id="CHEBI:29999"/>
        <dbReference type="ChEBI" id="CHEBI:43474"/>
        <dbReference type="ChEBI" id="CHEBI:83421"/>
        <dbReference type="EC" id="3.1.3.16"/>
    </reaction>
</comment>
<dbReference type="GeneID" id="100829875"/>
<dbReference type="EnsemblPlants" id="PNT61392">
    <property type="protein sequence ID" value="PNT61392"/>
    <property type="gene ID" value="BRADI_5g14730v3"/>
</dbReference>
<keyword evidence="8 12" id="KW-0904">Protein phosphatase</keyword>
<dbReference type="Gramene" id="KQJ83394">
    <property type="protein sequence ID" value="KQJ83394"/>
    <property type="gene ID" value="BRADI_5g14730v3"/>
</dbReference>
<dbReference type="GO" id="GO:0007165">
    <property type="term" value="P:signal transduction"/>
    <property type="evidence" value="ECO:0000318"/>
    <property type="project" value="GO_Central"/>
</dbReference>
<dbReference type="InterPro" id="IPR015655">
    <property type="entry name" value="PP2C"/>
</dbReference>
<keyword evidence="9" id="KW-0464">Manganese</keyword>
<dbReference type="EMBL" id="CM000884">
    <property type="protein sequence ID" value="PNT61392.1"/>
    <property type="molecule type" value="Genomic_DNA"/>
</dbReference>
<dbReference type="RefSeq" id="XP_024311681.1">
    <property type="nucleotide sequence ID" value="XM_024455913.1"/>
</dbReference>
<feature type="compositionally biased region" description="Polar residues" evidence="13">
    <location>
        <begin position="67"/>
        <end position="76"/>
    </location>
</feature>
<protein>
    <recommendedName>
        <fullName evidence="4">protein-serine/threonine phosphatase</fullName>
        <ecNumber evidence="4">3.1.3.16</ecNumber>
    </recommendedName>
</protein>
<dbReference type="EnsemblPlants" id="KQJ83394">
    <property type="protein sequence ID" value="KQJ83394"/>
    <property type="gene ID" value="BRADI_5g14730v3"/>
</dbReference>
<dbReference type="FunFam" id="3.60.40.10:FF:000131">
    <property type="entry name" value="Orphans transcription factor"/>
    <property type="match status" value="1"/>
</dbReference>
<comment type="cofactor">
    <cofactor evidence="1">
        <name>Mn(2+)</name>
        <dbReference type="ChEBI" id="CHEBI:29035"/>
    </cofactor>
</comment>
<dbReference type="SMART" id="SM00331">
    <property type="entry name" value="PP2C_SIG"/>
    <property type="match status" value="1"/>
</dbReference>
<dbReference type="Proteomes" id="UP000008810">
    <property type="component" value="Chromosome 5"/>
</dbReference>
<dbReference type="InterPro" id="IPR000222">
    <property type="entry name" value="PP2C_BS"/>
</dbReference>
<comment type="cofactor">
    <cofactor evidence="2">
        <name>Mg(2+)</name>
        <dbReference type="ChEBI" id="CHEBI:18420"/>
    </cofactor>
</comment>
<dbReference type="PROSITE" id="PS51746">
    <property type="entry name" value="PPM_2"/>
    <property type="match status" value="1"/>
</dbReference>
<evidence type="ECO:0000256" key="10">
    <source>
        <dbReference type="ARBA" id="ARBA00047761"/>
    </source>
</evidence>
<dbReference type="KEGG" id="bdi:100829875"/>
<dbReference type="EMBL" id="CM000884">
    <property type="protein sequence ID" value="KQJ83394.1"/>
    <property type="molecule type" value="Genomic_DNA"/>
</dbReference>
<feature type="domain" description="PPM-type phosphatase" evidence="14">
    <location>
        <begin position="85"/>
        <end position="373"/>
    </location>
</feature>
<dbReference type="ExpressionAtlas" id="A0A0Q3GQY1">
    <property type="expression patterns" value="baseline"/>
</dbReference>
<dbReference type="RefSeq" id="XP_014751560.1">
    <property type="nucleotide sequence ID" value="XM_014896074.2"/>
</dbReference>
<dbReference type="InterPro" id="IPR036457">
    <property type="entry name" value="PPM-type-like_dom_sf"/>
</dbReference>
<dbReference type="InterPro" id="IPR001932">
    <property type="entry name" value="PPM-type_phosphatase-like_dom"/>
</dbReference>
<evidence type="ECO:0000313" key="16">
    <source>
        <dbReference type="EnsemblPlants" id="KQJ83394"/>
    </source>
</evidence>
<dbReference type="SUPFAM" id="SSF81606">
    <property type="entry name" value="PP2C-like"/>
    <property type="match status" value="1"/>
</dbReference>
<dbReference type="PANTHER" id="PTHR13832:SF760">
    <property type="entry name" value="PROTEIN PHOSPHATASE 2C 42-RELATED"/>
    <property type="match status" value="1"/>
</dbReference>
<evidence type="ECO:0000256" key="7">
    <source>
        <dbReference type="ARBA" id="ARBA00022842"/>
    </source>
</evidence>
<evidence type="ECO:0000256" key="4">
    <source>
        <dbReference type="ARBA" id="ARBA00013081"/>
    </source>
</evidence>
<evidence type="ECO:0000313" key="15">
    <source>
        <dbReference type="EMBL" id="KQJ83394.1"/>
    </source>
</evidence>
<evidence type="ECO:0000256" key="2">
    <source>
        <dbReference type="ARBA" id="ARBA00001946"/>
    </source>
</evidence>
<dbReference type="GO" id="GO:0046872">
    <property type="term" value="F:metal ion binding"/>
    <property type="evidence" value="ECO:0007669"/>
    <property type="project" value="UniProtKB-KW"/>
</dbReference>
<keyword evidence="6 12" id="KW-0378">Hydrolase</keyword>
<evidence type="ECO:0000256" key="11">
    <source>
        <dbReference type="ARBA" id="ARBA00048336"/>
    </source>
</evidence>
<organism evidence="15">
    <name type="scientific">Brachypodium distachyon</name>
    <name type="common">Purple false brome</name>
    <name type="synonym">Trachynia distachya</name>
    <dbReference type="NCBI Taxonomy" id="15368"/>
    <lineage>
        <taxon>Eukaryota</taxon>
        <taxon>Viridiplantae</taxon>
        <taxon>Streptophyta</taxon>
        <taxon>Embryophyta</taxon>
        <taxon>Tracheophyta</taxon>
        <taxon>Spermatophyta</taxon>
        <taxon>Magnoliopsida</taxon>
        <taxon>Liliopsida</taxon>
        <taxon>Poales</taxon>
        <taxon>Poaceae</taxon>
        <taxon>BOP clade</taxon>
        <taxon>Pooideae</taxon>
        <taxon>Stipodae</taxon>
        <taxon>Brachypodieae</taxon>
        <taxon>Brachypodium</taxon>
    </lineage>
</organism>